<organism evidence="3">
    <name type="scientific">Octopus bimaculoides</name>
    <name type="common">California two-spotted octopus</name>
    <dbReference type="NCBI Taxonomy" id="37653"/>
    <lineage>
        <taxon>Eukaryota</taxon>
        <taxon>Metazoa</taxon>
        <taxon>Spiralia</taxon>
        <taxon>Lophotrochozoa</taxon>
        <taxon>Mollusca</taxon>
        <taxon>Cephalopoda</taxon>
        <taxon>Coleoidea</taxon>
        <taxon>Octopodiformes</taxon>
        <taxon>Octopoda</taxon>
        <taxon>Incirrata</taxon>
        <taxon>Octopodidae</taxon>
        <taxon>Octopus</taxon>
    </lineage>
</organism>
<feature type="compositionally biased region" description="Low complexity" evidence="1">
    <location>
        <begin position="34"/>
        <end position="52"/>
    </location>
</feature>
<evidence type="ECO:0000256" key="1">
    <source>
        <dbReference type="SAM" id="MobiDB-lite"/>
    </source>
</evidence>
<dbReference type="PANTHER" id="PTHR35842:SF1">
    <property type="entry name" value="SI:CH211-67E16.11"/>
    <property type="match status" value="1"/>
</dbReference>
<gene>
    <name evidence="3" type="ORF">OCBIM_22031041mg</name>
</gene>
<protein>
    <submittedName>
        <fullName evidence="3">Uncharacterized protein</fullName>
    </submittedName>
</protein>
<feature type="region of interest" description="Disordered" evidence="1">
    <location>
        <begin position="32"/>
        <end position="52"/>
    </location>
</feature>
<feature type="signal peptide" evidence="2">
    <location>
        <begin position="1"/>
        <end position="19"/>
    </location>
</feature>
<feature type="chain" id="PRO_5005583065" evidence="2">
    <location>
        <begin position="20"/>
        <end position="203"/>
    </location>
</feature>
<dbReference type="AlphaFoldDB" id="A0A0L8GMK6"/>
<evidence type="ECO:0000313" key="3">
    <source>
        <dbReference type="EMBL" id="KOF78266.1"/>
    </source>
</evidence>
<dbReference type="EMBL" id="KQ421146">
    <property type="protein sequence ID" value="KOF78266.1"/>
    <property type="molecule type" value="Genomic_DNA"/>
</dbReference>
<reference evidence="3" key="1">
    <citation type="submission" date="2015-07" db="EMBL/GenBank/DDBJ databases">
        <title>MeaNS - Measles Nucleotide Surveillance Program.</title>
        <authorList>
            <person name="Tran T."/>
            <person name="Druce J."/>
        </authorList>
    </citation>
    <scope>NUCLEOTIDE SEQUENCE</scope>
    <source>
        <strain evidence="3">UCB-OBI-ISO-001</strain>
        <tissue evidence="3">Gonad</tissue>
    </source>
</reference>
<accession>A0A0L8GMK6</accession>
<name>A0A0L8GMK6_OCTBM</name>
<dbReference type="PANTHER" id="PTHR35842">
    <property type="entry name" value="SI:CH211-67E16.11"/>
    <property type="match status" value="1"/>
</dbReference>
<evidence type="ECO:0000256" key="2">
    <source>
        <dbReference type="SAM" id="SignalP"/>
    </source>
</evidence>
<keyword evidence="2" id="KW-0732">Signal</keyword>
<sequence>MKTFVLCLTVFTLLHVHHSGSVVLHRLREPATKSSSSSSSFSSSSSSSFSSSASASSARFLSEAARRKRRERWANAAFELLRGRNCSRQPFITSPAECEKLLRLPKSEFNIYVAEPMPHGKYRAFLPDRAIDKGRTHAGVLVLDPYPTASFGHLVLVYFIDQTVGKAHCERNHGYITGKGQILQRERERERCVHVCVYERERV</sequence>
<proteinExistence type="predicted"/>